<protein>
    <submittedName>
        <fullName evidence="2">Uncharacterized protein</fullName>
    </submittedName>
</protein>
<proteinExistence type="predicted"/>
<name>A0A387BGM8_9LACT</name>
<sequence length="159" mass="18391">MIIDLGNIWEALSAIGTIAVVIVSLHLARRDYRKKLEIDYWTSYEVFSGDNISLWCIDIVNTGAVPFKIYEIGICKKRLLRKSAKKTMAFSSRDLEQESAKLPILLMPQEDATYFVMKDECLIELKKSGFKNQNLKMYAKDTTGKYYFAKRFKIRNELG</sequence>
<dbReference type="AlphaFoldDB" id="A0A387BGM8"/>
<keyword evidence="1" id="KW-1133">Transmembrane helix</keyword>
<dbReference type="OrthoDB" id="2241916at2"/>
<keyword evidence="1" id="KW-0812">Transmembrane</keyword>
<organism evidence="2 3">
    <name type="scientific">Lactococcus allomyrinae</name>
    <dbReference type="NCBI Taxonomy" id="2419773"/>
    <lineage>
        <taxon>Bacteria</taxon>
        <taxon>Bacillati</taxon>
        <taxon>Bacillota</taxon>
        <taxon>Bacilli</taxon>
        <taxon>Lactobacillales</taxon>
        <taxon>Streptococcaceae</taxon>
        <taxon>Lactococcus</taxon>
    </lineage>
</organism>
<evidence type="ECO:0000313" key="3">
    <source>
        <dbReference type="Proteomes" id="UP000269374"/>
    </source>
</evidence>
<accession>A0A387BGM8</accession>
<feature type="transmembrane region" description="Helical" evidence="1">
    <location>
        <begin position="6"/>
        <end position="28"/>
    </location>
</feature>
<evidence type="ECO:0000313" key="2">
    <source>
        <dbReference type="EMBL" id="AYG00549.1"/>
    </source>
</evidence>
<gene>
    <name evidence="2" type="ORF">D7I46_05250</name>
</gene>
<evidence type="ECO:0000256" key="1">
    <source>
        <dbReference type="SAM" id="Phobius"/>
    </source>
</evidence>
<dbReference type="KEGG" id="lact:D7I46_05250"/>
<dbReference type="RefSeq" id="WP_120771937.1">
    <property type="nucleotide sequence ID" value="NZ_CP032627.1"/>
</dbReference>
<dbReference type="Proteomes" id="UP000269374">
    <property type="component" value="Chromosome"/>
</dbReference>
<keyword evidence="3" id="KW-1185">Reference proteome</keyword>
<reference evidence="2 3" key="1">
    <citation type="submission" date="2018-09" db="EMBL/GenBank/DDBJ databases">
        <title>Genome sequencing of strain 1JSPR-7.</title>
        <authorList>
            <person name="Heo J."/>
            <person name="Kim S.-J."/>
            <person name="Kwon S.-W."/>
        </authorList>
    </citation>
    <scope>NUCLEOTIDE SEQUENCE [LARGE SCALE GENOMIC DNA]</scope>
    <source>
        <strain evidence="2 3">1JSPR-7</strain>
    </source>
</reference>
<dbReference type="EMBL" id="CP032627">
    <property type="protein sequence ID" value="AYG00549.1"/>
    <property type="molecule type" value="Genomic_DNA"/>
</dbReference>
<keyword evidence="1" id="KW-0472">Membrane</keyword>